<dbReference type="SUPFAM" id="SSF52058">
    <property type="entry name" value="L domain-like"/>
    <property type="match status" value="3"/>
</dbReference>
<dbReference type="InterPro" id="IPR001611">
    <property type="entry name" value="Leu-rich_rpt"/>
</dbReference>
<reference evidence="16" key="2">
    <citation type="submission" date="2025-08" db="UniProtKB">
        <authorList>
            <consortium name="RefSeq"/>
        </authorList>
    </citation>
    <scope>IDENTIFICATION</scope>
    <source>
        <tissue evidence="16">Seedling</tissue>
    </source>
</reference>
<dbReference type="PRINTS" id="PR00019">
    <property type="entry name" value="LEURICHRPT"/>
</dbReference>
<dbReference type="InterPro" id="IPR013210">
    <property type="entry name" value="LRR_N_plant-typ"/>
</dbReference>
<dbReference type="InterPro" id="IPR032675">
    <property type="entry name" value="LRR_dom_sf"/>
</dbReference>
<evidence type="ECO:0000313" key="15">
    <source>
        <dbReference type="Proteomes" id="UP001652623"/>
    </source>
</evidence>
<comment type="similarity">
    <text evidence="2">Belongs to the RLP family.</text>
</comment>
<evidence type="ECO:0000256" key="12">
    <source>
        <dbReference type="SAM" id="Phobius"/>
    </source>
</evidence>
<keyword evidence="4" id="KW-0433">Leucine-rich repeat</keyword>
<dbReference type="PANTHER" id="PTHR48061">
    <property type="entry name" value="LEUCINE-RICH REPEAT RECEPTOR PROTEIN KINASE EMS1-LIKE-RELATED"/>
    <property type="match status" value="1"/>
</dbReference>
<evidence type="ECO:0000256" key="10">
    <source>
        <dbReference type="ARBA" id="ARBA00023170"/>
    </source>
</evidence>
<evidence type="ECO:0000256" key="9">
    <source>
        <dbReference type="ARBA" id="ARBA00023136"/>
    </source>
</evidence>
<name>A0ABM3IFN7_ZIZJJ</name>
<proteinExistence type="inferred from homology"/>
<dbReference type="SMART" id="SM00369">
    <property type="entry name" value="LRR_TYP"/>
    <property type="match status" value="11"/>
</dbReference>
<feature type="signal peptide" evidence="13">
    <location>
        <begin position="1"/>
        <end position="24"/>
    </location>
</feature>
<dbReference type="Pfam" id="PF00560">
    <property type="entry name" value="LRR_1"/>
    <property type="match status" value="6"/>
</dbReference>
<dbReference type="InterPro" id="IPR003591">
    <property type="entry name" value="Leu-rich_rpt_typical-subtyp"/>
</dbReference>
<dbReference type="GeneID" id="112490689"/>
<feature type="transmembrane region" description="Helical" evidence="12">
    <location>
        <begin position="891"/>
        <end position="914"/>
    </location>
</feature>
<dbReference type="Proteomes" id="UP001652623">
    <property type="component" value="Chromosome 1"/>
</dbReference>
<evidence type="ECO:0000259" key="14">
    <source>
        <dbReference type="Pfam" id="PF08263"/>
    </source>
</evidence>
<reference evidence="15" key="1">
    <citation type="submission" date="2025-05" db="UniProtKB">
        <authorList>
            <consortium name="RefSeq"/>
        </authorList>
    </citation>
    <scope>NUCLEOTIDE SEQUENCE [LARGE SCALE GENOMIC DNA]</scope>
</reference>
<dbReference type="InterPro" id="IPR046956">
    <property type="entry name" value="RLP23-like"/>
</dbReference>
<dbReference type="RefSeq" id="XP_048327485.2">
    <property type="nucleotide sequence ID" value="XM_048471528.2"/>
</dbReference>
<keyword evidence="8 12" id="KW-1133">Transmembrane helix</keyword>
<evidence type="ECO:0000256" key="4">
    <source>
        <dbReference type="ARBA" id="ARBA00022614"/>
    </source>
</evidence>
<gene>
    <name evidence="16" type="primary">LOC112490689</name>
</gene>
<organism evidence="15 16">
    <name type="scientific">Ziziphus jujuba</name>
    <name type="common">Chinese jujube</name>
    <name type="synonym">Ziziphus sativa</name>
    <dbReference type="NCBI Taxonomy" id="326968"/>
    <lineage>
        <taxon>Eukaryota</taxon>
        <taxon>Viridiplantae</taxon>
        <taxon>Streptophyta</taxon>
        <taxon>Embryophyta</taxon>
        <taxon>Tracheophyta</taxon>
        <taxon>Spermatophyta</taxon>
        <taxon>Magnoliopsida</taxon>
        <taxon>eudicotyledons</taxon>
        <taxon>Gunneridae</taxon>
        <taxon>Pentapetalae</taxon>
        <taxon>rosids</taxon>
        <taxon>fabids</taxon>
        <taxon>Rosales</taxon>
        <taxon>Rhamnaceae</taxon>
        <taxon>Paliureae</taxon>
        <taxon>Ziziphus</taxon>
    </lineage>
</organism>
<keyword evidence="3" id="KW-1003">Cell membrane</keyword>
<feature type="domain" description="Leucine-rich repeat-containing N-terminal plant-type" evidence="14">
    <location>
        <begin position="34"/>
        <end position="85"/>
    </location>
</feature>
<accession>A0ABM3IFN7</accession>
<keyword evidence="5 12" id="KW-0812">Transmembrane</keyword>
<evidence type="ECO:0000256" key="6">
    <source>
        <dbReference type="ARBA" id="ARBA00022729"/>
    </source>
</evidence>
<comment type="subcellular location">
    <subcellularLocation>
        <location evidence="1">Cell membrane</location>
        <topology evidence="1">Single-pass type I membrane protein</topology>
    </subcellularLocation>
</comment>
<dbReference type="Gene3D" id="3.80.10.10">
    <property type="entry name" value="Ribonuclease Inhibitor"/>
    <property type="match status" value="4"/>
</dbReference>
<protein>
    <submittedName>
        <fullName evidence="16">Receptor-like protein 6</fullName>
    </submittedName>
</protein>
<dbReference type="PANTHER" id="PTHR48061:SF46">
    <property type="entry name" value="LEUCINE-RICH REPEAT-CONTAINING N-TERMINAL PLANT-TYPE DOMAIN-CONTAINING PROTEIN"/>
    <property type="match status" value="1"/>
</dbReference>
<dbReference type="Pfam" id="PF08263">
    <property type="entry name" value="LRRNT_2"/>
    <property type="match status" value="1"/>
</dbReference>
<sequence>MTGCVSYFLCLLLFLFLSSSNTLSSPSVSYPLCHSDESSALLQFKHSFSIDNSSDYSFYYGCPPPKTDSWENGTNCCKWSGVTCDKMTGHVIGLNLSCGRLVGRIHSNSSLFLLGHLQSLNFSYNDFRGSAIPSDLGKLVHLANLEIIYSNFSGHIPPDISYLSKLDSLILSSYSFDALRLETSTMKRIVTNLTNLKELSLDGVDMSSVHNPLSLTNLSSSTSLSLRFCQLKGNIKDKFFYLTKLKSLDLSDNENLTGFLPKSNWSSSLEYLGLSSTNFSIDFPHLTKSMKSLNTLYLGSCKILGWNPTLLSNLTQITSLYLSFHNLGGQIPWSSLNLNKLIKLDLSGNNFSGQLPQMYSYNLSKSQPIVEPLPLNLEFLDLSNNKLQGPIPRSLFQLVNLGWLDLSSNNLSGVVELYEFSKLTNIQYLNLSFNSLSLSRSKIFLNHTLPSIWCLSLSSCNIKEFPYFIRASKYLYTLELSFNQIEGNIPNWLWNVSRDSLRYLSLSHNFLTGIQQLPWKSLFYLDLRSNLLQGSLPIPPPSTRIFLVSNNQLSGEIPSFVCNLNSIEILDLSNNSMSGKIPPCLGNFSDSLSVLNLGMNKLHGMIPLSFERGNSLRNLNLNGNQLEGSLSQSLLNCKKLEVLDIGNNKINGTFPYWLGSLPMLQVLILRSNRFHGSISGSLKSKLPFRRLRIMDLSDNQFSGNLPSNYFQSFMAMMDAQREKMKYMGDDYYQDSVVVTIKGFSIELVKIQTILTTIDLSKNNFEGEIPELIGKLKSLKGLNLSHNKLTGSIPPSLANLSNLEWLDLTWNELVSGIPQQLTEITFLAVFNLSENRLVGPIPRGNQFETFENSSYRENSGLCGFPSSKICNSSEAPQPSQAKNLEQKNEFDFWKVAAMGYACGLVFGISMGYVLLSKEMLVVMIRRRVGGERWNRVLRRFQG</sequence>
<evidence type="ECO:0000256" key="1">
    <source>
        <dbReference type="ARBA" id="ARBA00004251"/>
    </source>
</evidence>
<keyword evidence="11" id="KW-0325">Glycoprotein</keyword>
<evidence type="ECO:0000256" key="5">
    <source>
        <dbReference type="ARBA" id="ARBA00022692"/>
    </source>
</evidence>
<feature type="chain" id="PRO_5046413062" evidence="13">
    <location>
        <begin position="25"/>
        <end position="941"/>
    </location>
</feature>
<evidence type="ECO:0000256" key="11">
    <source>
        <dbReference type="ARBA" id="ARBA00023180"/>
    </source>
</evidence>
<keyword evidence="10" id="KW-0675">Receptor</keyword>
<dbReference type="Pfam" id="PF13855">
    <property type="entry name" value="LRR_8"/>
    <property type="match status" value="1"/>
</dbReference>
<evidence type="ECO:0000256" key="7">
    <source>
        <dbReference type="ARBA" id="ARBA00022737"/>
    </source>
</evidence>
<evidence type="ECO:0000256" key="3">
    <source>
        <dbReference type="ARBA" id="ARBA00022475"/>
    </source>
</evidence>
<evidence type="ECO:0000313" key="16">
    <source>
        <dbReference type="RefSeq" id="XP_048327485.2"/>
    </source>
</evidence>
<evidence type="ECO:0000256" key="2">
    <source>
        <dbReference type="ARBA" id="ARBA00009592"/>
    </source>
</evidence>
<keyword evidence="9 12" id="KW-0472">Membrane</keyword>
<evidence type="ECO:0000256" key="8">
    <source>
        <dbReference type="ARBA" id="ARBA00022989"/>
    </source>
</evidence>
<keyword evidence="7" id="KW-0677">Repeat</keyword>
<keyword evidence="6 13" id="KW-0732">Signal</keyword>
<evidence type="ECO:0000256" key="13">
    <source>
        <dbReference type="SAM" id="SignalP"/>
    </source>
</evidence>
<keyword evidence="15" id="KW-1185">Reference proteome</keyword>